<accession>A0A1G1VB14</accession>
<gene>
    <name evidence="1" type="ORF">A3A77_01070</name>
</gene>
<reference evidence="1 2" key="1">
    <citation type="journal article" date="2016" name="Nat. Commun.">
        <title>Thousands of microbial genomes shed light on interconnected biogeochemical processes in an aquifer system.</title>
        <authorList>
            <person name="Anantharaman K."/>
            <person name="Brown C.T."/>
            <person name="Hug L.A."/>
            <person name="Sharon I."/>
            <person name="Castelle C.J."/>
            <person name="Probst A.J."/>
            <person name="Thomas B.C."/>
            <person name="Singh A."/>
            <person name="Wilkins M.J."/>
            <person name="Karaoz U."/>
            <person name="Brodie E.L."/>
            <person name="Williams K.H."/>
            <person name="Hubbard S.S."/>
            <person name="Banfield J.F."/>
        </authorList>
    </citation>
    <scope>NUCLEOTIDE SEQUENCE [LARGE SCALE GENOMIC DNA]</scope>
</reference>
<dbReference type="Pfam" id="PF18306">
    <property type="entry name" value="LDcluster4"/>
    <property type="match status" value="1"/>
</dbReference>
<dbReference type="PANTHER" id="PTHR43393">
    <property type="entry name" value="CYTOKININ RIBOSIDE 5'-MONOPHOSPHATE PHOSPHORIBOHYDROLASE"/>
    <property type="match status" value="1"/>
</dbReference>
<name>A0A1G1VB14_9BACT</name>
<dbReference type="PANTHER" id="PTHR43393:SF3">
    <property type="entry name" value="LYSINE DECARBOXYLASE-LIKE PROTEIN"/>
    <property type="match status" value="1"/>
</dbReference>
<organism evidence="1 2">
    <name type="scientific">Candidatus Blackburnbacteria bacterium RIFCSPLOWO2_01_FULL_40_20</name>
    <dbReference type="NCBI Taxonomy" id="1797519"/>
    <lineage>
        <taxon>Bacteria</taxon>
        <taxon>Candidatus Blackburniibacteriota</taxon>
    </lineage>
</organism>
<dbReference type="GO" id="GO:0005829">
    <property type="term" value="C:cytosol"/>
    <property type="evidence" value="ECO:0007669"/>
    <property type="project" value="TreeGrafter"/>
</dbReference>
<dbReference type="EMBL" id="MHCC01000027">
    <property type="protein sequence ID" value="OGY12546.1"/>
    <property type="molecule type" value="Genomic_DNA"/>
</dbReference>
<comment type="caution">
    <text evidence="1">The sequence shown here is derived from an EMBL/GenBank/DDBJ whole genome shotgun (WGS) entry which is preliminary data.</text>
</comment>
<dbReference type="Proteomes" id="UP000178659">
    <property type="component" value="Unassembled WGS sequence"/>
</dbReference>
<dbReference type="InterPro" id="IPR052341">
    <property type="entry name" value="LOG_family_nucleotidases"/>
</dbReference>
<proteinExistence type="predicted"/>
<evidence type="ECO:0000313" key="2">
    <source>
        <dbReference type="Proteomes" id="UP000178659"/>
    </source>
</evidence>
<evidence type="ECO:0008006" key="3">
    <source>
        <dbReference type="Google" id="ProtNLM"/>
    </source>
</evidence>
<dbReference type="AlphaFoldDB" id="A0A1G1VB14"/>
<dbReference type="Gene3D" id="3.40.50.450">
    <property type="match status" value="1"/>
</dbReference>
<evidence type="ECO:0000313" key="1">
    <source>
        <dbReference type="EMBL" id="OGY12546.1"/>
    </source>
</evidence>
<dbReference type="SUPFAM" id="SSF102405">
    <property type="entry name" value="MCP/YpsA-like"/>
    <property type="match status" value="1"/>
</dbReference>
<dbReference type="InterPro" id="IPR041164">
    <property type="entry name" value="LDcluster4"/>
</dbReference>
<protein>
    <recommendedName>
        <fullName evidence="3">Lysine decarboxylase</fullName>
    </recommendedName>
</protein>
<sequence>MPIKNIAIFGFSESDPKDPLYKDAYDVSAEIAKAGYTIVNGAGPGVMRASTEGAHSSGGKVTGITFYPRDMTFFEGRDPQNKVDELYELPDYVQRTLRMLEAGDMYIIFNGGTGTLSEFAMAWALARLYFGHHKPFILYGGFWYPIMEEITRLMKIRKQELEVYKIVVEPQDVVPAIKEFEEMMEKNGDHDHEKKSPFRI</sequence>